<accession>A0A4R2KYL0</accession>
<comment type="caution">
    <text evidence="1">The sequence shown here is derived from an EMBL/GenBank/DDBJ whole genome shotgun (WGS) entry which is preliminary data.</text>
</comment>
<name>A0A4R2KYL0_9FIRM</name>
<dbReference type="EMBL" id="SLWV01000003">
    <property type="protein sequence ID" value="TCO79164.1"/>
    <property type="molecule type" value="Genomic_DNA"/>
</dbReference>
<organism evidence="1 2">
    <name type="scientific">Marinisporobacter balticus</name>
    <dbReference type="NCBI Taxonomy" id="2018667"/>
    <lineage>
        <taxon>Bacteria</taxon>
        <taxon>Bacillati</taxon>
        <taxon>Bacillota</taxon>
        <taxon>Clostridia</taxon>
        <taxon>Peptostreptococcales</taxon>
        <taxon>Thermotaleaceae</taxon>
        <taxon>Marinisporobacter</taxon>
    </lineage>
</organism>
<protein>
    <submittedName>
        <fullName evidence="1">Uncharacterized protein</fullName>
    </submittedName>
</protein>
<dbReference type="Proteomes" id="UP000294919">
    <property type="component" value="Unassembled WGS sequence"/>
</dbReference>
<keyword evidence="2" id="KW-1185">Reference proteome</keyword>
<evidence type="ECO:0000313" key="2">
    <source>
        <dbReference type="Proteomes" id="UP000294919"/>
    </source>
</evidence>
<gene>
    <name evidence="1" type="ORF">EV214_103217</name>
</gene>
<dbReference type="AlphaFoldDB" id="A0A4R2KYL0"/>
<sequence length="30" mass="3428">MESRRKKIIILFTDRSGLGGSLGQYDFLIL</sequence>
<proteinExistence type="predicted"/>
<evidence type="ECO:0000313" key="1">
    <source>
        <dbReference type="EMBL" id="TCO79164.1"/>
    </source>
</evidence>
<reference evidence="1 2" key="1">
    <citation type="submission" date="2019-03" db="EMBL/GenBank/DDBJ databases">
        <title>Genomic Encyclopedia of Type Strains, Phase IV (KMG-IV): sequencing the most valuable type-strain genomes for metagenomic binning, comparative biology and taxonomic classification.</title>
        <authorList>
            <person name="Goeker M."/>
        </authorList>
    </citation>
    <scope>NUCLEOTIDE SEQUENCE [LARGE SCALE GENOMIC DNA]</scope>
    <source>
        <strain evidence="1 2">DSM 102940</strain>
    </source>
</reference>